<accession>A0A9P1DWA8</accession>
<name>A0A9P1DWA8_9DINO</name>
<dbReference type="EMBL" id="CAMXCT010006633">
    <property type="protein sequence ID" value="CAI4017376.1"/>
    <property type="molecule type" value="Genomic_DNA"/>
</dbReference>
<comment type="caution">
    <text evidence="2">The sequence shown here is derived from an EMBL/GenBank/DDBJ whole genome shotgun (WGS) entry which is preliminary data.</text>
</comment>
<dbReference type="Proteomes" id="UP001152797">
    <property type="component" value="Unassembled WGS sequence"/>
</dbReference>
<evidence type="ECO:0000313" key="2">
    <source>
        <dbReference type="EMBL" id="CAI4017376.1"/>
    </source>
</evidence>
<keyword evidence="4" id="KW-1185">Reference proteome</keyword>
<organism evidence="2">
    <name type="scientific">Cladocopium goreaui</name>
    <dbReference type="NCBI Taxonomy" id="2562237"/>
    <lineage>
        <taxon>Eukaryota</taxon>
        <taxon>Sar</taxon>
        <taxon>Alveolata</taxon>
        <taxon>Dinophyceae</taxon>
        <taxon>Suessiales</taxon>
        <taxon>Symbiodiniaceae</taxon>
        <taxon>Cladocopium</taxon>
    </lineage>
</organism>
<proteinExistence type="predicted"/>
<feature type="compositionally biased region" description="Basic residues" evidence="1">
    <location>
        <begin position="240"/>
        <end position="264"/>
    </location>
</feature>
<protein>
    <submittedName>
        <fullName evidence="2">Uncharacterized protein</fullName>
    </submittedName>
</protein>
<reference evidence="2" key="1">
    <citation type="submission" date="2022-10" db="EMBL/GenBank/DDBJ databases">
        <authorList>
            <person name="Chen Y."/>
            <person name="Dougan E. K."/>
            <person name="Chan C."/>
            <person name="Rhodes N."/>
            <person name="Thang M."/>
        </authorList>
    </citation>
    <scope>NUCLEOTIDE SEQUENCE</scope>
</reference>
<dbReference type="EMBL" id="CAMXCT030006633">
    <property type="protein sequence ID" value="CAL4804688.1"/>
    <property type="molecule type" value="Genomic_DNA"/>
</dbReference>
<evidence type="ECO:0000313" key="3">
    <source>
        <dbReference type="EMBL" id="CAL4804688.1"/>
    </source>
</evidence>
<feature type="region of interest" description="Disordered" evidence="1">
    <location>
        <begin position="204"/>
        <end position="264"/>
    </location>
</feature>
<dbReference type="EMBL" id="CAMXCT020006633">
    <property type="protein sequence ID" value="CAL1170751.1"/>
    <property type="molecule type" value="Genomic_DNA"/>
</dbReference>
<gene>
    <name evidence="2" type="ORF">C1SCF055_LOCUS42024</name>
</gene>
<evidence type="ECO:0000256" key="1">
    <source>
        <dbReference type="SAM" id="MobiDB-lite"/>
    </source>
</evidence>
<dbReference type="AlphaFoldDB" id="A0A9P1DWA8"/>
<evidence type="ECO:0000313" key="4">
    <source>
        <dbReference type="Proteomes" id="UP001152797"/>
    </source>
</evidence>
<reference evidence="3 4" key="2">
    <citation type="submission" date="2024-05" db="EMBL/GenBank/DDBJ databases">
        <authorList>
            <person name="Chen Y."/>
            <person name="Shah S."/>
            <person name="Dougan E. K."/>
            <person name="Thang M."/>
            <person name="Chan C."/>
        </authorList>
    </citation>
    <scope>NUCLEOTIDE SEQUENCE [LARGE SCALE GENOMIC DNA]</scope>
</reference>
<sequence>MSTALRRNTESDIPMTKFEWHFITWREMEELTEERLWDSWAKPKTFQSLPPAQETRHRLNDKVLWMGDGTSSLKFTLVNHENLKHKPSWRMYQSVRSADAFVVRPTGVPEGTLCFEFTWLREKKEMKVSVPTSGQEIGKIPGRWGPRTVFHKVMDAFLGFCDLSSGNPSMILGSCQIAAVKEDTVIGPEMRKLTLEELWGDFGSSGDVEGSSDEDARLAQQMSRGNGLPRGLPHETQQRPKQKVQNKMKKPASAAHMKKPARKV</sequence>